<dbReference type="EMBL" id="CP000750">
    <property type="protein sequence ID" value="ABS05632.1"/>
    <property type="molecule type" value="Genomic_DNA"/>
</dbReference>
<dbReference type="GO" id="GO:0003841">
    <property type="term" value="F:1-acylglycerol-3-phosphate O-acyltransferase activity"/>
    <property type="evidence" value="ECO:0007669"/>
    <property type="project" value="TreeGrafter"/>
</dbReference>
<evidence type="ECO:0000259" key="3">
    <source>
        <dbReference type="SMART" id="SM00563"/>
    </source>
</evidence>
<keyword evidence="5" id="KW-1185">Reference proteome</keyword>
<proteinExistence type="predicted"/>
<keyword evidence="2 4" id="KW-0012">Acyltransferase</keyword>
<dbReference type="SUPFAM" id="SSF69593">
    <property type="entry name" value="Glycerol-3-phosphate (1)-acyltransferase"/>
    <property type="match status" value="1"/>
</dbReference>
<dbReference type="HOGENOM" id="CLU_027938_2_2_11"/>
<accession>A6WFP3</accession>
<sequence length="284" mass="31091">MAQQETWQDADRALHTVEQSRRTAGVEDRRMAKLMGIPRPTRIVRALPLLRKRSGSAPAPGDGNARSVHRNDWVRSAPATAVRGLLQRVLLTPVLRAELTITVDNVEVLDRIGGPAILVSNHSSHLDAPVLLEALGPRRRRRVAVSAAADYFFDVWWRAAPSGLVIGTFPLERRGGRGPHASSRLLADGWSLVMFPEGGRSYTGEMRPFKKGAAYLALEAGVPVVPIALRGTYDAMPPRRNWPAKGRPPVHVTFGEPLHGREGERAGDFTPRIEEAVAKLLANS</sequence>
<dbReference type="eggNOG" id="COG0204">
    <property type="taxonomic scope" value="Bacteria"/>
</dbReference>
<reference evidence="5" key="1">
    <citation type="journal article" date="2008" name="PLoS ONE">
        <title>Survival in nuclear waste, extreme resistance, and potential applications gleaned from the genome sequence of Kineococcus radiotolerans SRS30216.</title>
        <authorList>
            <person name="Bagwell C.E."/>
            <person name="Bhat S."/>
            <person name="Hawkins G.M."/>
            <person name="Smith B.W."/>
            <person name="Biswas T."/>
            <person name="Hoover T.R."/>
            <person name="Saunders E."/>
            <person name="Han C.S."/>
            <person name="Tsodikov O.V."/>
            <person name="Shimkets L.J."/>
        </authorList>
    </citation>
    <scope>NUCLEOTIDE SEQUENCE [LARGE SCALE GENOMIC DNA]</scope>
    <source>
        <strain evidence="5">ATCC BAA-149 / DSM 14245 / SRS30216</strain>
    </source>
</reference>
<dbReference type="Proteomes" id="UP000001116">
    <property type="component" value="Chromosome"/>
</dbReference>
<gene>
    <name evidence="4" type="ordered locus">Krad_4169</name>
</gene>
<protein>
    <submittedName>
        <fullName evidence="4">Phospholipid/glycerol acyltransferase</fullName>
    </submittedName>
</protein>
<dbReference type="InterPro" id="IPR002123">
    <property type="entry name" value="Plipid/glycerol_acylTrfase"/>
</dbReference>
<dbReference type="SMART" id="SM00563">
    <property type="entry name" value="PlsC"/>
    <property type="match status" value="1"/>
</dbReference>
<organism evidence="4 5">
    <name type="scientific">Kineococcus radiotolerans (strain ATCC BAA-149 / DSM 14245 / SRS30216)</name>
    <dbReference type="NCBI Taxonomy" id="266940"/>
    <lineage>
        <taxon>Bacteria</taxon>
        <taxon>Bacillati</taxon>
        <taxon>Actinomycetota</taxon>
        <taxon>Actinomycetes</taxon>
        <taxon>Kineosporiales</taxon>
        <taxon>Kineosporiaceae</taxon>
        <taxon>Kineococcus</taxon>
    </lineage>
</organism>
<dbReference type="GO" id="GO:0006654">
    <property type="term" value="P:phosphatidic acid biosynthetic process"/>
    <property type="evidence" value="ECO:0007669"/>
    <property type="project" value="TreeGrafter"/>
</dbReference>
<evidence type="ECO:0000256" key="1">
    <source>
        <dbReference type="ARBA" id="ARBA00022679"/>
    </source>
</evidence>
<evidence type="ECO:0000256" key="2">
    <source>
        <dbReference type="ARBA" id="ARBA00023315"/>
    </source>
</evidence>
<dbReference type="STRING" id="266940.Krad_4169"/>
<evidence type="ECO:0000313" key="4">
    <source>
        <dbReference type="EMBL" id="ABS05632.1"/>
    </source>
</evidence>
<keyword evidence="1" id="KW-0808">Transferase</keyword>
<dbReference type="CDD" id="cd07989">
    <property type="entry name" value="LPLAT_AGPAT-like"/>
    <property type="match status" value="1"/>
</dbReference>
<dbReference type="GO" id="GO:0005886">
    <property type="term" value="C:plasma membrane"/>
    <property type="evidence" value="ECO:0007669"/>
    <property type="project" value="TreeGrafter"/>
</dbReference>
<name>A6WFP3_KINRD</name>
<dbReference type="KEGG" id="kra:Krad_4169"/>
<feature type="domain" description="Phospholipid/glycerol acyltransferase" evidence="3">
    <location>
        <begin position="116"/>
        <end position="232"/>
    </location>
</feature>
<dbReference type="PANTHER" id="PTHR10434:SF11">
    <property type="entry name" value="1-ACYL-SN-GLYCEROL-3-PHOSPHATE ACYLTRANSFERASE"/>
    <property type="match status" value="1"/>
</dbReference>
<evidence type="ECO:0000313" key="5">
    <source>
        <dbReference type="Proteomes" id="UP000001116"/>
    </source>
</evidence>
<dbReference type="PANTHER" id="PTHR10434">
    <property type="entry name" value="1-ACYL-SN-GLYCEROL-3-PHOSPHATE ACYLTRANSFERASE"/>
    <property type="match status" value="1"/>
</dbReference>
<dbReference type="AlphaFoldDB" id="A6WFP3"/>
<dbReference type="Pfam" id="PF01553">
    <property type="entry name" value="Acyltransferase"/>
    <property type="match status" value="1"/>
</dbReference>